<name>A0A553IFL4_9PEZI</name>
<dbReference type="InterPro" id="IPR050272">
    <property type="entry name" value="Isochorismatase-like_hydrls"/>
</dbReference>
<sequence>MAPASSPTALLLIDIQQGFDEPPYTGRLTPDFEANITKLLAAFRAAENAHVIHICHHSRFKESPLHPSRPGVQFMEYATPKPGEVVRSKDVNSAFIGTDLESVIRGLGIQKLVVVGLTTGHCVSTSVRMASNLRVVDHSHGGITTGRSPPGEIILVSDATAMYNWTTTEGKVYDGETLHTMNLATLDNEFCVVRNTKEVIRSLNGADM</sequence>
<comment type="caution">
    <text evidence="4">The sequence shown here is derived from an EMBL/GenBank/DDBJ whole genome shotgun (WGS) entry which is preliminary data.</text>
</comment>
<dbReference type="OrthoDB" id="245563at2759"/>
<feature type="domain" description="Isochorismatase-like" evidence="3">
    <location>
        <begin position="8"/>
        <end position="195"/>
    </location>
</feature>
<dbReference type="InterPro" id="IPR036380">
    <property type="entry name" value="Isochorismatase-like_sf"/>
</dbReference>
<evidence type="ECO:0000256" key="1">
    <source>
        <dbReference type="ARBA" id="ARBA00006336"/>
    </source>
</evidence>
<dbReference type="Proteomes" id="UP000319160">
    <property type="component" value="Unassembled WGS sequence"/>
</dbReference>
<dbReference type="AlphaFoldDB" id="A0A553IFL4"/>
<evidence type="ECO:0000256" key="2">
    <source>
        <dbReference type="ARBA" id="ARBA00022801"/>
    </source>
</evidence>
<dbReference type="SUPFAM" id="SSF52499">
    <property type="entry name" value="Isochorismatase-like hydrolases"/>
    <property type="match status" value="1"/>
</dbReference>
<keyword evidence="2" id="KW-0378">Hydrolase</keyword>
<dbReference type="EMBL" id="VFLP01000001">
    <property type="protein sequence ID" value="TRX98996.1"/>
    <property type="molecule type" value="Genomic_DNA"/>
</dbReference>
<keyword evidence="5" id="KW-1185">Reference proteome</keyword>
<dbReference type="Gene3D" id="3.40.50.850">
    <property type="entry name" value="Isochorismatase-like"/>
    <property type="match status" value="1"/>
</dbReference>
<proteinExistence type="inferred from homology"/>
<evidence type="ECO:0000259" key="3">
    <source>
        <dbReference type="Pfam" id="PF00857"/>
    </source>
</evidence>
<dbReference type="PANTHER" id="PTHR43540:SF1">
    <property type="entry name" value="ISOCHORISMATASE HYDROLASE"/>
    <property type="match status" value="1"/>
</dbReference>
<dbReference type="InterPro" id="IPR000868">
    <property type="entry name" value="Isochorismatase-like_dom"/>
</dbReference>
<comment type="similarity">
    <text evidence="1">Belongs to the isochorismatase family.</text>
</comment>
<dbReference type="PANTHER" id="PTHR43540">
    <property type="entry name" value="PEROXYUREIDOACRYLATE/UREIDOACRYLATE AMIDOHYDROLASE-RELATED"/>
    <property type="match status" value="1"/>
</dbReference>
<dbReference type="GO" id="GO:0016787">
    <property type="term" value="F:hydrolase activity"/>
    <property type="evidence" value="ECO:0007669"/>
    <property type="project" value="UniProtKB-KW"/>
</dbReference>
<organism evidence="4 5">
    <name type="scientific">Xylaria flabelliformis</name>
    <dbReference type="NCBI Taxonomy" id="2512241"/>
    <lineage>
        <taxon>Eukaryota</taxon>
        <taxon>Fungi</taxon>
        <taxon>Dikarya</taxon>
        <taxon>Ascomycota</taxon>
        <taxon>Pezizomycotina</taxon>
        <taxon>Sordariomycetes</taxon>
        <taxon>Xylariomycetidae</taxon>
        <taxon>Xylariales</taxon>
        <taxon>Xylariaceae</taxon>
        <taxon>Xylaria</taxon>
    </lineage>
</organism>
<dbReference type="Pfam" id="PF00857">
    <property type="entry name" value="Isochorismatase"/>
    <property type="match status" value="1"/>
</dbReference>
<reference evidence="5" key="1">
    <citation type="submission" date="2019-06" db="EMBL/GenBank/DDBJ databases">
        <title>Draft genome sequence of the griseofulvin-producing fungus Xylaria cubensis strain G536.</title>
        <authorList>
            <person name="Mead M.E."/>
            <person name="Raja H.A."/>
            <person name="Steenwyk J.L."/>
            <person name="Knowles S.L."/>
            <person name="Oberlies N.H."/>
            <person name="Rokas A."/>
        </authorList>
    </citation>
    <scope>NUCLEOTIDE SEQUENCE [LARGE SCALE GENOMIC DNA]</scope>
    <source>
        <strain evidence="5">G536</strain>
    </source>
</reference>
<gene>
    <name evidence="4" type="ORF">FHL15_000338</name>
</gene>
<evidence type="ECO:0000313" key="5">
    <source>
        <dbReference type="Proteomes" id="UP000319160"/>
    </source>
</evidence>
<accession>A0A553IFL4</accession>
<protein>
    <recommendedName>
        <fullName evidence="3">Isochorismatase-like domain-containing protein</fullName>
    </recommendedName>
</protein>
<dbReference type="STRING" id="2512241.A0A553IFL4"/>
<evidence type="ECO:0000313" key="4">
    <source>
        <dbReference type="EMBL" id="TRX98996.1"/>
    </source>
</evidence>